<gene>
    <name evidence="1" type="ORF">ElyMa_002758000</name>
</gene>
<organism evidence="1 2">
    <name type="scientific">Elysia marginata</name>
    <dbReference type="NCBI Taxonomy" id="1093978"/>
    <lineage>
        <taxon>Eukaryota</taxon>
        <taxon>Metazoa</taxon>
        <taxon>Spiralia</taxon>
        <taxon>Lophotrochozoa</taxon>
        <taxon>Mollusca</taxon>
        <taxon>Gastropoda</taxon>
        <taxon>Heterobranchia</taxon>
        <taxon>Euthyneura</taxon>
        <taxon>Panpulmonata</taxon>
        <taxon>Sacoglossa</taxon>
        <taxon>Placobranchoidea</taxon>
        <taxon>Plakobranchidae</taxon>
        <taxon>Elysia</taxon>
    </lineage>
</organism>
<dbReference type="AlphaFoldDB" id="A0AAV4HMD3"/>
<evidence type="ECO:0000313" key="2">
    <source>
        <dbReference type="Proteomes" id="UP000762676"/>
    </source>
</evidence>
<dbReference type="EMBL" id="BMAT01005657">
    <property type="protein sequence ID" value="GFR97941.1"/>
    <property type="molecule type" value="Genomic_DNA"/>
</dbReference>
<protein>
    <submittedName>
        <fullName evidence="1">Polyprotein</fullName>
    </submittedName>
</protein>
<name>A0AAV4HMD3_9GAST</name>
<proteinExistence type="predicted"/>
<accession>A0AAV4HMD3</accession>
<sequence>MSKPHSGHMTMAKHVFRYLQGTDDFKLIYRKSEEPINVIGFCDADWGNLDDRKSITGYGFKLSKTAPLISWKSRKQPTVALSTCEAEYMALVSATQEGKYLTSLVKEIFKANMTGFVLYCDNQGAIALAKNPVKHQRSKHIDIKYHFIRDEVNHKGLELLYVPSENNVADIITKPLSTMKCNRFIHPLMGK</sequence>
<dbReference type="CDD" id="cd09272">
    <property type="entry name" value="RNase_HI_RT_Ty1"/>
    <property type="match status" value="1"/>
</dbReference>
<keyword evidence="2" id="KW-1185">Reference proteome</keyword>
<dbReference type="PANTHER" id="PTHR11439">
    <property type="entry name" value="GAG-POL-RELATED RETROTRANSPOSON"/>
    <property type="match status" value="1"/>
</dbReference>
<evidence type="ECO:0000313" key="1">
    <source>
        <dbReference type="EMBL" id="GFR97941.1"/>
    </source>
</evidence>
<dbReference type="Proteomes" id="UP000762676">
    <property type="component" value="Unassembled WGS sequence"/>
</dbReference>
<dbReference type="PANTHER" id="PTHR11439:SF483">
    <property type="entry name" value="PEPTIDE SYNTHASE GLIP-LIKE, PUTATIVE (AFU_ORTHOLOGUE AFUA_3G12920)-RELATED"/>
    <property type="match status" value="1"/>
</dbReference>
<reference evidence="1 2" key="1">
    <citation type="journal article" date="2021" name="Elife">
        <title>Chloroplast acquisition without the gene transfer in kleptoplastic sea slugs, Plakobranchus ocellatus.</title>
        <authorList>
            <person name="Maeda T."/>
            <person name="Takahashi S."/>
            <person name="Yoshida T."/>
            <person name="Shimamura S."/>
            <person name="Takaki Y."/>
            <person name="Nagai Y."/>
            <person name="Toyoda A."/>
            <person name="Suzuki Y."/>
            <person name="Arimoto A."/>
            <person name="Ishii H."/>
            <person name="Satoh N."/>
            <person name="Nishiyama T."/>
            <person name="Hasebe M."/>
            <person name="Maruyama T."/>
            <person name="Minagawa J."/>
            <person name="Obokata J."/>
            <person name="Shigenobu S."/>
        </authorList>
    </citation>
    <scope>NUCLEOTIDE SEQUENCE [LARGE SCALE GENOMIC DNA]</scope>
</reference>
<comment type="caution">
    <text evidence="1">The sequence shown here is derived from an EMBL/GenBank/DDBJ whole genome shotgun (WGS) entry which is preliminary data.</text>
</comment>